<dbReference type="GO" id="GO:0016616">
    <property type="term" value="F:oxidoreductase activity, acting on the CH-OH group of donors, NAD or NADP as acceptor"/>
    <property type="evidence" value="ECO:0007669"/>
    <property type="project" value="TreeGrafter"/>
</dbReference>
<dbReference type="InterPro" id="IPR002347">
    <property type="entry name" value="SDR_fam"/>
</dbReference>
<dbReference type="EMBL" id="JARKIF010000004">
    <property type="protein sequence ID" value="KAJ7641540.1"/>
    <property type="molecule type" value="Genomic_DNA"/>
</dbReference>
<keyword evidence="5" id="KW-1185">Reference proteome</keyword>
<sequence>MATAEIADGEMLKYAERIKGKVVVLTGGANGIGRDTAILCAQYGSAMHVRCNVLEWDDQVALFEQAIAHFGAVDVVVPAAGISEHSTDFTGILNYRDGKPLPPDMLTLQINLIGAIRTVHLGLHYLRSTRSKPDDWKALVLIGSMASWEAIPLTSMYTTSKFAIRGLMRSLYPLVKRDNIRIACVDPVWADTQILSASARFFLRGSELLTVRRISQTIFCAATDPDESTNGCSWLLPDATGPVLRVERESLDQGTYKMINDPMQMRPLFEKSLWLIVAMIVLVGYRFWKM</sequence>
<dbReference type="PRINTS" id="PR00081">
    <property type="entry name" value="GDHRDH"/>
</dbReference>
<dbReference type="PANTHER" id="PTHR44229">
    <property type="entry name" value="15-HYDROXYPROSTAGLANDIN DEHYDROGENASE [NAD(+)]"/>
    <property type="match status" value="1"/>
</dbReference>
<dbReference type="AlphaFoldDB" id="A0AAD7FVK3"/>
<evidence type="ECO:0008006" key="6">
    <source>
        <dbReference type="Google" id="ProtNLM"/>
    </source>
</evidence>
<keyword evidence="3" id="KW-0472">Membrane</keyword>
<evidence type="ECO:0000256" key="3">
    <source>
        <dbReference type="SAM" id="Phobius"/>
    </source>
</evidence>
<dbReference type="InterPro" id="IPR036291">
    <property type="entry name" value="NAD(P)-bd_dom_sf"/>
</dbReference>
<dbReference type="PANTHER" id="PTHR44229:SF4">
    <property type="entry name" value="15-HYDROXYPROSTAGLANDIN DEHYDROGENASE [NAD(+)]"/>
    <property type="match status" value="1"/>
</dbReference>
<organism evidence="4 5">
    <name type="scientific">Roridomyces roridus</name>
    <dbReference type="NCBI Taxonomy" id="1738132"/>
    <lineage>
        <taxon>Eukaryota</taxon>
        <taxon>Fungi</taxon>
        <taxon>Dikarya</taxon>
        <taxon>Basidiomycota</taxon>
        <taxon>Agaricomycotina</taxon>
        <taxon>Agaricomycetes</taxon>
        <taxon>Agaricomycetidae</taxon>
        <taxon>Agaricales</taxon>
        <taxon>Marasmiineae</taxon>
        <taxon>Mycenaceae</taxon>
        <taxon>Roridomyces</taxon>
    </lineage>
</organism>
<dbReference type="Proteomes" id="UP001221142">
    <property type="component" value="Unassembled WGS sequence"/>
</dbReference>
<feature type="transmembrane region" description="Helical" evidence="3">
    <location>
        <begin position="272"/>
        <end position="288"/>
    </location>
</feature>
<keyword evidence="2" id="KW-0560">Oxidoreductase</keyword>
<dbReference type="GO" id="GO:0005737">
    <property type="term" value="C:cytoplasm"/>
    <property type="evidence" value="ECO:0007669"/>
    <property type="project" value="TreeGrafter"/>
</dbReference>
<keyword evidence="3" id="KW-1133">Transmembrane helix</keyword>
<evidence type="ECO:0000256" key="2">
    <source>
        <dbReference type="ARBA" id="ARBA00023002"/>
    </source>
</evidence>
<protein>
    <recommendedName>
        <fullName evidence="6">NAD(P)-binding protein</fullName>
    </recommendedName>
</protein>
<evidence type="ECO:0000313" key="4">
    <source>
        <dbReference type="EMBL" id="KAJ7641540.1"/>
    </source>
</evidence>
<dbReference type="Pfam" id="PF00106">
    <property type="entry name" value="adh_short"/>
    <property type="match status" value="1"/>
</dbReference>
<proteinExistence type="inferred from homology"/>
<evidence type="ECO:0000256" key="1">
    <source>
        <dbReference type="ARBA" id="ARBA00006484"/>
    </source>
</evidence>
<reference evidence="4" key="1">
    <citation type="submission" date="2023-03" db="EMBL/GenBank/DDBJ databases">
        <title>Massive genome expansion in bonnet fungi (Mycena s.s.) driven by repeated elements and novel gene families across ecological guilds.</title>
        <authorList>
            <consortium name="Lawrence Berkeley National Laboratory"/>
            <person name="Harder C.B."/>
            <person name="Miyauchi S."/>
            <person name="Viragh M."/>
            <person name="Kuo A."/>
            <person name="Thoen E."/>
            <person name="Andreopoulos B."/>
            <person name="Lu D."/>
            <person name="Skrede I."/>
            <person name="Drula E."/>
            <person name="Henrissat B."/>
            <person name="Morin E."/>
            <person name="Kohler A."/>
            <person name="Barry K."/>
            <person name="LaButti K."/>
            <person name="Morin E."/>
            <person name="Salamov A."/>
            <person name="Lipzen A."/>
            <person name="Mereny Z."/>
            <person name="Hegedus B."/>
            <person name="Baldrian P."/>
            <person name="Stursova M."/>
            <person name="Weitz H."/>
            <person name="Taylor A."/>
            <person name="Grigoriev I.V."/>
            <person name="Nagy L.G."/>
            <person name="Martin F."/>
            <person name="Kauserud H."/>
        </authorList>
    </citation>
    <scope>NUCLEOTIDE SEQUENCE</scope>
    <source>
        <strain evidence="4">9284</strain>
    </source>
</reference>
<dbReference type="Gene3D" id="3.40.50.720">
    <property type="entry name" value="NAD(P)-binding Rossmann-like Domain"/>
    <property type="match status" value="1"/>
</dbReference>
<comment type="caution">
    <text evidence="4">The sequence shown here is derived from an EMBL/GenBank/DDBJ whole genome shotgun (WGS) entry which is preliminary data.</text>
</comment>
<accession>A0AAD7FVK3</accession>
<name>A0AAD7FVK3_9AGAR</name>
<comment type="similarity">
    <text evidence="1">Belongs to the short-chain dehydrogenases/reductases (SDR) family.</text>
</comment>
<gene>
    <name evidence="4" type="ORF">FB45DRAFT_988220</name>
</gene>
<keyword evidence="3" id="KW-0812">Transmembrane</keyword>
<dbReference type="SUPFAM" id="SSF51735">
    <property type="entry name" value="NAD(P)-binding Rossmann-fold domains"/>
    <property type="match status" value="1"/>
</dbReference>
<evidence type="ECO:0000313" key="5">
    <source>
        <dbReference type="Proteomes" id="UP001221142"/>
    </source>
</evidence>